<dbReference type="Proteomes" id="UP000324781">
    <property type="component" value="Unassembled WGS sequence"/>
</dbReference>
<evidence type="ECO:0000313" key="2">
    <source>
        <dbReference type="Proteomes" id="UP000324781"/>
    </source>
</evidence>
<proteinExistence type="predicted"/>
<evidence type="ECO:0000313" key="1">
    <source>
        <dbReference type="EMBL" id="SHI48663.1"/>
    </source>
</evidence>
<dbReference type="EMBL" id="FQZP01000003">
    <property type="protein sequence ID" value="SHI48663.1"/>
    <property type="molecule type" value="Genomic_DNA"/>
</dbReference>
<organism evidence="1 2">
    <name type="scientific">Thermoclostridium caenicola</name>
    <dbReference type="NCBI Taxonomy" id="659425"/>
    <lineage>
        <taxon>Bacteria</taxon>
        <taxon>Bacillati</taxon>
        <taxon>Bacillota</taxon>
        <taxon>Clostridia</taxon>
        <taxon>Eubacteriales</taxon>
        <taxon>Oscillospiraceae</taxon>
        <taxon>Thermoclostridium</taxon>
    </lineage>
</organism>
<accession>A0A1M6BJK1</accession>
<protein>
    <submittedName>
        <fullName evidence="1">Uncharacterized protein</fullName>
    </submittedName>
</protein>
<sequence>MPDGSLFDRIDGRIAKKKLEKALEMLRSESPQELRRKLGNIDRDEILAKMSEYTPARLRQMGINIDELKGTITERDLQKLIQVLGPDGAIIAQRIRQMLQ</sequence>
<gene>
    <name evidence="1" type="ORF">SAMN05444373_100324</name>
</gene>
<keyword evidence="2" id="KW-1185">Reference proteome</keyword>
<dbReference type="RefSeq" id="WP_149677572.1">
    <property type="nucleotide sequence ID" value="NZ_DAONMB010000062.1"/>
</dbReference>
<dbReference type="AlphaFoldDB" id="A0A1M6BJK1"/>
<reference evidence="1 2" key="1">
    <citation type="submission" date="2016-11" db="EMBL/GenBank/DDBJ databases">
        <authorList>
            <person name="Varghese N."/>
            <person name="Submissions S."/>
        </authorList>
    </citation>
    <scope>NUCLEOTIDE SEQUENCE [LARGE SCALE GENOMIC DNA]</scope>
    <source>
        <strain evidence="1 2">DSM 19027</strain>
    </source>
</reference>
<name>A0A1M6BJK1_9FIRM</name>